<proteinExistence type="predicted"/>
<gene>
    <name evidence="1" type="ORF">CUS_7060</name>
</gene>
<protein>
    <submittedName>
        <fullName evidence="1">Uncharacterized protein</fullName>
    </submittedName>
</protein>
<accession>E9SHV6</accession>
<dbReference type="EMBL" id="ADKM02000134">
    <property type="protein sequence ID" value="EGC01168.1"/>
    <property type="molecule type" value="Genomic_DNA"/>
</dbReference>
<name>E9SHV6_RUMAL</name>
<evidence type="ECO:0000313" key="1">
    <source>
        <dbReference type="EMBL" id="EGC01168.1"/>
    </source>
</evidence>
<evidence type="ECO:0000313" key="2">
    <source>
        <dbReference type="Proteomes" id="UP000004259"/>
    </source>
</evidence>
<sequence>MGKMRMISLICAERLNFTVNFVSDMLAIFARICYDIINKLSVLALSKMHLSGRIFL</sequence>
<reference evidence="1 2" key="1">
    <citation type="submission" date="2011-02" db="EMBL/GenBank/DDBJ databases">
        <authorList>
            <person name="Nelson K.E."/>
            <person name="Sutton G."/>
            <person name="Torralba M."/>
            <person name="Durkin S."/>
            <person name="Harkins D."/>
            <person name="Montgomery R."/>
            <person name="Ziemer C."/>
            <person name="Klaassens E."/>
            <person name="Ocuiv P."/>
            <person name="Morrison M."/>
        </authorList>
    </citation>
    <scope>NUCLEOTIDE SEQUENCE [LARGE SCALE GENOMIC DNA]</scope>
    <source>
        <strain evidence="1 2">8</strain>
    </source>
</reference>
<dbReference type="AlphaFoldDB" id="E9SHV6"/>
<comment type="caution">
    <text evidence="1">The sequence shown here is derived from an EMBL/GenBank/DDBJ whole genome shotgun (WGS) entry which is preliminary data.</text>
</comment>
<keyword evidence="2" id="KW-1185">Reference proteome</keyword>
<organism evidence="1 2">
    <name type="scientific">Ruminococcus albus 8</name>
    <dbReference type="NCBI Taxonomy" id="246199"/>
    <lineage>
        <taxon>Bacteria</taxon>
        <taxon>Bacillati</taxon>
        <taxon>Bacillota</taxon>
        <taxon>Clostridia</taxon>
        <taxon>Eubacteriales</taxon>
        <taxon>Oscillospiraceae</taxon>
        <taxon>Ruminococcus</taxon>
    </lineage>
</organism>
<dbReference type="STRING" id="246199.CUS_7060"/>
<dbReference type="Proteomes" id="UP000004259">
    <property type="component" value="Unassembled WGS sequence"/>
</dbReference>